<name>A0A7X1E5E5_9BACT</name>
<evidence type="ECO:0000313" key="4">
    <source>
        <dbReference type="Proteomes" id="UP000525652"/>
    </source>
</evidence>
<gene>
    <name evidence="3" type="ORF">H5P30_14260</name>
</gene>
<dbReference type="Pfam" id="PF17389">
    <property type="entry name" value="Bac_rhamnosid6H"/>
    <property type="match status" value="1"/>
</dbReference>
<dbReference type="Gene3D" id="1.50.10.10">
    <property type="match status" value="1"/>
</dbReference>
<feature type="domain" description="Glycosyl hydrolase family 78 alpha-rhamnosidase N-terminal" evidence="2">
    <location>
        <begin position="16"/>
        <end position="157"/>
    </location>
</feature>
<protein>
    <submittedName>
        <fullName evidence="3">Sugar hydrolase</fullName>
    </submittedName>
</protein>
<dbReference type="AlphaFoldDB" id="A0A7X1E5E5"/>
<dbReference type="GO" id="GO:0005975">
    <property type="term" value="P:carbohydrate metabolic process"/>
    <property type="evidence" value="ECO:0007669"/>
    <property type="project" value="InterPro"/>
</dbReference>
<dbReference type="PANTHER" id="PTHR34987:SF4">
    <property type="entry name" value="ALPHA-L-RHAMNOSIDASE C-TERMINAL DOMAIN-CONTAINING PROTEIN"/>
    <property type="match status" value="1"/>
</dbReference>
<evidence type="ECO:0000313" key="3">
    <source>
        <dbReference type="EMBL" id="MBC2602943.1"/>
    </source>
</evidence>
<dbReference type="InterPro" id="IPR012341">
    <property type="entry name" value="6hp_glycosidase-like_sf"/>
</dbReference>
<organism evidence="3 4">
    <name type="scientific">Puniceicoccus vermicola</name>
    <dbReference type="NCBI Taxonomy" id="388746"/>
    <lineage>
        <taxon>Bacteria</taxon>
        <taxon>Pseudomonadati</taxon>
        <taxon>Verrucomicrobiota</taxon>
        <taxon>Opitutia</taxon>
        <taxon>Puniceicoccales</taxon>
        <taxon>Puniceicoccaceae</taxon>
        <taxon>Puniceicoccus</taxon>
    </lineage>
</organism>
<dbReference type="Pfam" id="PF21104">
    <property type="entry name" value="Glyco_hydro_78_N"/>
    <property type="match status" value="1"/>
</dbReference>
<keyword evidence="3" id="KW-0378">Hydrolase</keyword>
<dbReference type="GO" id="GO:0016787">
    <property type="term" value="F:hydrolase activity"/>
    <property type="evidence" value="ECO:0007669"/>
    <property type="project" value="UniProtKB-KW"/>
</dbReference>
<comment type="caution">
    <text evidence="3">The sequence shown here is derived from an EMBL/GenBank/DDBJ whole genome shotgun (WGS) entry which is preliminary data.</text>
</comment>
<reference evidence="3 4" key="1">
    <citation type="submission" date="2020-07" db="EMBL/GenBank/DDBJ databases">
        <authorList>
            <person name="Feng X."/>
        </authorList>
    </citation>
    <scope>NUCLEOTIDE SEQUENCE [LARGE SCALE GENOMIC DNA]</scope>
    <source>
        <strain evidence="3 4">JCM14086</strain>
    </source>
</reference>
<sequence>MAEDSKPKLFHKELEPKAIVRPVEISTAFQGCKMEVVEIFRSGELDICLGLDDEVIVDFGHHLVGYVEFSFHVNDQPTDSPYGIQFVFGEVPSEVAGDLEDYQGSLSRTWMQEERCTIDYPSGKFQLPRRYAFRYLKIRRIAGPKWHPLYVSAIRCRTVTSADFSRVFPLRGDDSELLNLDQVSLRTLGNCMQTVFEDGPKRDRRLWIGDLRLQALSNYMTFGQNHLVKRCLYLFAAVVNDRGQVPSSLFEFPTPHASNDYIVDYTALYPVILSEYFDATGDKETVRDLQEIAFYQLDVVLNHVDEEGLVHLPENQWSFIDWCDGLHKQAAMQGLFIFALNSCLRFAGKLRLSERVNQLELIRDKMISAAVKHFYGKEKTLWLSGPEGQVSFASWAWMTLAGVLPPEQSALSYKALWVEEGVVRPKGPYLYHYVVDALFQCGLENEALLLLKEYWGGMLAKDATTFWEVYSPEDDKLSPYKDYRVNSYCHAWSCTPSYFIRRDAVR</sequence>
<keyword evidence="4" id="KW-1185">Reference proteome</keyword>
<dbReference type="InterPro" id="IPR008928">
    <property type="entry name" value="6-hairpin_glycosidase_sf"/>
</dbReference>
<dbReference type="PANTHER" id="PTHR34987">
    <property type="entry name" value="C, PUTATIVE (AFU_ORTHOLOGUE AFUA_3G02880)-RELATED"/>
    <property type="match status" value="1"/>
</dbReference>
<accession>A0A7X1E5E5</accession>
<proteinExistence type="predicted"/>
<dbReference type="InterPro" id="IPR035396">
    <property type="entry name" value="Bac_rhamnosid6H"/>
</dbReference>
<evidence type="ECO:0000259" key="1">
    <source>
        <dbReference type="Pfam" id="PF17389"/>
    </source>
</evidence>
<dbReference type="RefSeq" id="WP_185693605.1">
    <property type="nucleotide sequence ID" value="NZ_JACHVA010000107.1"/>
</dbReference>
<feature type="domain" description="Alpha-L-rhamnosidase six-hairpin glycosidase" evidence="1">
    <location>
        <begin position="171"/>
        <end position="501"/>
    </location>
</feature>
<dbReference type="EMBL" id="JACHVA010000107">
    <property type="protein sequence ID" value="MBC2602943.1"/>
    <property type="molecule type" value="Genomic_DNA"/>
</dbReference>
<dbReference type="Proteomes" id="UP000525652">
    <property type="component" value="Unassembled WGS sequence"/>
</dbReference>
<evidence type="ECO:0000259" key="2">
    <source>
        <dbReference type="Pfam" id="PF21104"/>
    </source>
</evidence>
<dbReference type="SUPFAM" id="SSF48208">
    <property type="entry name" value="Six-hairpin glycosidases"/>
    <property type="match status" value="1"/>
</dbReference>
<dbReference type="InterPro" id="IPR049164">
    <property type="entry name" value="Glyco_hydro_78_N"/>
</dbReference>